<keyword evidence="6 10" id="KW-0819">tRNA processing</keyword>
<comment type="function">
    <text evidence="10">Specifically methylates the N1 position of guanosine-37 in various cytoplasmic and mitochondrial tRNAs. Methylation is not dependent on the nature of the nucleoside 5' of the target nucleoside. This is the first step in the biosynthesis of wybutosine (yW), a modified base adjacent to the anticodon of tRNAs and required for accurate decoding.</text>
</comment>
<comment type="catalytic activity">
    <reaction evidence="9 10">
        <text>guanosine(37) in tRNA + S-adenosyl-L-methionine = N(1)-methylguanosine(37) in tRNA + S-adenosyl-L-homocysteine + H(+)</text>
        <dbReference type="Rhea" id="RHEA:36899"/>
        <dbReference type="Rhea" id="RHEA-COMP:10145"/>
        <dbReference type="Rhea" id="RHEA-COMP:10147"/>
        <dbReference type="ChEBI" id="CHEBI:15378"/>
        <dbReference type="ChEBI" id="CHEBI:57856"/>
        <dbReference type="ChEBI" id="CHEBI:59789"/>
        <dbReference type="ChEBI" id="CHEBI:73542"/>
        <dbReference type="ChEBI" id="CHEBI:74269"/>
        <dbReference type="EC" id="2.1.1.228"/>
    </reaction>
</comment>
<feature type="compositionally biased region" description="Basic and acidic residues" evidence="11">
    <location>
        <begin position="66"/>
        <end position="80"/>
    </location>
</feature>
<evidence type="ECO:0000256" key="5">
    <source>
        <dbReference type="ARBA" id="ARBA00022691"/>
    </source>
</evidence>
<keyword evidence="14" id="KW-1185">Reference proteome</keyword>
<dbReference type="GO" id="GO:0070901">
    <property type="term" value="P:mitochondrial tRNA methylation"/>
    <property type="evidence" value="ECO:0007669"/>
    <property type="project" value="UniProtKB-ARBA"/>
</dbReference>
<dbReference type="GO" id="GO:0052906">
    <property type="term" value="F:tRNA (guanine(37)-N1)-methyltransferase activity"/>
    <property type="evidence" value="ECO:0007669"/>
    <property type="project" value="UniProtKB-UniRule"/>
</dbReference>
<comment type="similarity">
    <text evidence="10">Belongs to the TRM5 / TYW2 family.</text>
</comment>
<evidence type="ECO:0000256" key="6">
    <source>
        <dbReference type="ARBA" id="ARBA00022694"/>
    </source>
</evidence>
<evidence type="ECO:0000256" key="8">
    <source>
        <dbReference type="ARBA" id="ARBA00023242"/>
    </source>
</evidence>
<dbReference type="InterPro" id="IPR030382">
    <property type="entry name" value="MeTrfase_TRM5/TYW2"/>
</dbReference>
<dbReference type="AlphaFoldDB" id="A0AAV8PBW1"/>
<feature type="region of interest" description="Disordered" evidence="11">
    <location>
        <begin position="282"/>
        <end position="313"/>
    </location>
</feature>
<keyword evidence="8 10" id="KW-0539">Nucleus</keyword>
<dbReference type="GO" id="GO:0002939">
    <property type="term" value="P:tRNA N1-guanine methylation"/>
    <property type="evidence" value="ECO:0007669"/>
    <property type="project" value="TreeGrafter"/>
</dbReference>
<feature type="binding site" evidence="10">
    <location>
        <begin position="715"/>
        <end position="716"/>
    </location>
    <ligand>
        <name>S-adenosyl-L-methionine</name>
        <dbReference type="ChEBI" id="CHEBI:59789"/>
    </ligand>
</feature>
<dbReference type="InterPro" id="IPR056743">
    <property type="entry name" value="TRM5-TYW2-like_MTfase"/>
</dbReference>
<dbReference type="PANTHER" id="PTHR23245:SF43">
    <property type="entry name" value="TRNA (GUANINE(37)-N1)-METHYLTRANSFERASE 2"/>
    <property type="match status" value="1"/>
</dbReference>
<comment type="similarity">
    <text evidence="1">Belongs to the class I-like SAM-binding methyltransferase superfamily. TRM5/TYW2 family.</text>
</comment>
<accession>A0AAV8PBW1</accession>
<feature type="domain" description="SAM-dependent methyltransferase TRM5/TYW2-type" evidence="12">
    <location>
        <begin position="559"/>
        <end position="820"/>
    </location>
</feature>
<evidence type="ECO:0000313" key="14">
    <source>
        <dbReference type="Proteomes" id="UP001222027"/>
    </source>
</evidence>
<proteinExistence type="inferred from homology"/>
<feature type="binding site" evidence="10">
    <location>
        <position position="649"/>
    </location>
    <ligand>
        <name>S-adenosyl-L-methionine</name>
        <dbReference type="ChEBI" id="CHEBI:59789"/>
    </ligand>
</feature>
<evidence type="ECO:0000259" key="12">
    <source>
        <dbReference type="PROSITE" id="PS51684"/>
    </source>
</evidence>
<evidence type="ECO:0000313" key="13">
    <source>
        <dbReference type="EMBL" id="KAJ8478505.1"/>
    </source>
</evidence>
<dbReference type="PROSITE" id="PS51684">
    <property type="entry name" value="SAM_MT_TRM5_TYW2"/>
    <property type="match status" value="1"/>
</dbReference>
<keyword evidence="5 10" id="KW-0949">S-adenosyl-L-methionine</keyword>
<keyword evidence="4 10" id="KW-0808">Transferase</keyword>
<dbReference type="InterPro" id="IPR056744">
    <property type="entry name" value="TRM5/TYW2-like_N"/>
</dbReference>
<evidence type="ECO:0000256" key="9">
    <source>
        <dbReference type="ARBA" id="ARBA00047783"/>
    </source>
</evidence>
<dbReference type="PANTHER" id="PTHR23245">
    <property type="entry name" value="TRNA METHYLTRANSFERASE"/>
    <property type="match status" value="1"/>
</dbReference>
<feature type="binding site" evidence="10">
    <location>
        <begin position="687"/>
        <end position="688"/>
    </location>
    <ligand>
        <name>S-adenosyl-L-methionine</name>
        <dbReference type="ChEBI" id="CHEBI:59789"/>
    </ligand>
</feature>
<evidence type="ECO:0000256" key="1">
    <source>
        <dbReference type="ARBA" id="ARBA00009775"/>
    </source>
</evidence>
<feature type="region of interest" description="Disordered" evidence="11">
    <location>
        <begin position="59"/>
        <end position="87"/>
    </location>
</feature>
<dbReference type="Pfam" id="PF25133">
    <property type="entry name" value="TYW2_N_2"/>
    <property type="match status" value="1"/>
</dbReference>
<dbReference type="SUPFAM" id="SSF53335">
    <property type="entry name" value="S-adenosyl-L-methionine-dependent methyltransferases"/>
    <property type="match status" value="1"/>
</dbReference>
<dbReference type="Gene3D" id="3.30.300.110">
    <property type="entry name" value="Met-10+ protein-like domains"/>
    <property type="match status" value="1"/>
</dbReference>
<dbReference type="InterPro" id="IPR029063">
    <property type="entry name" value="SAM-dependent_MTases_sf"/>
</dbReference>
<dbReference type="HAMAP" id="MF_03152">
    <property type="entry name" value="TRM5"/>
    <property type="match status" value="1"/>
</dbReference>
<feature type="region of interest" description="Disordered" evidence="11">
    <location>
        <begin position="373"/>
        <end position="394"/>
    </location>
</feature>
<evidence type="ECO:0000256" key="11">
    <source>
        <dbReference type="SAM" id="MobiDB-lite"/>
    </source>
</evidence>
<feature type="binding site" evidence="10">
    <location>
        <position position="738"/>
    </location>
    <ligand>
        <name>S-adenosyl-L-methionine</name>
        <dbReference type="ChEBI" id="CHEBI:59789"/>
    </ligand>
</feature>
<protein>
    <recommendedName>
        <fullName evidence="10">tRNA (guanine(37)-N1)-methyltransferase</fullName>
        <ecNumber evidence="10">2.1.1.228</ecNumber>
    </recommendedName>
    <alternativeName>
        <fullName evidence="10">M1G-methyltransferase</fullName>
    </alternativeName>
    <alternativeName>
        <fullName evidence="10">tRNA [GM37] methyltransferase</fullName>
    </alternativeName>
    <alternativeName>
        <fullName evidence="10">tRNA methyltransferase 5 homolog</fullName>
    </alternativeName>
</protein>
<dbReference type="GO" id="GO:0005759">
    <property type="term" value="C:mitochondrial matrix"/>
    <property type="evidence" value="ECO:0007669"/>
    <property type="project" value="UniProtKB-SubCell"/>
</dbReference>
<keyword evidence="2 10" id="KW-0963">Cytoplasm</keyword>
<sequence length="824" mass="91940">MGERKRHNGSFLCFAVVVPEDEVEPRFGDVAPNKGSYPRRRWRRRILAGIFGSSASVASLNRREKKGKESKLDSSDRKLADDDDDDDERAASIFSSSSCSASSLSTSSSSSCLSLATLVALRESAVPRAQKKMTPSPRKAPLGPVRNRGGNTGIFLLVASLSVMVFCGRLCAILCTSSWLFFVACQFSSGRPATTAKEVKNWTPSAELHRRRILVEQAVEKKRSMRWCCSIAALRTHHLFTFSHSISSTRRLLSKPPAAAASYSSNATLTLAADPRRPLSFQYGPSLRSGRVPEPQSSPPSDSRADDDDGGGSSFDRASFSRVYDVAALRVPAEECSALERRLRGHLLNWPRVRNVARIPGDDVDPEIRRMLRDSEGDGGSRLNSLAARADGRPDDEKMTLSPVLYREKLVKEFNFRGFLKFRNLAKMSRPKKKKVKSKDGVDGVRKSVAKDDFAVIEVIGEGHEEEGEDLSGLLGDDFKGWRWRGPTRLLLLDQRHAKKPVAELPEAIKAALNYDPHQSKPLAFELVQCQLTLSYDYWQMNELLEALLPDGMIIPSGFETVGHIAHLNLRDEHQSYKKLIAQVVLDKNKPKIQTVVNKTDAIQNDYRTMQLEILAGNHSLVTTVVENGIRFQVDLGTVYWNSKLATERQRLIDSFTSSDIVCDVFSGVGPIAVSAAKKVKYVFANDLNPNAVEYLERNIVLNRLEKKAEVFNMDGRRFIIAMFANQHPYSITQVVMNLPNDAVEFLDAFRGIVKKKPRPGCSLPKIHVYGFSKAQNPEYDFHERINMALCEEVVDLEMHKVRLVAPGKWMLCASFVLPRVAAS</sequence>
<evidence type="ECO:0000256" key="10">
    <source>
        <dbReference type="HAMAP-Rule" id="MF_03152"/>
    </source>
</evidence>
<keyword evidence="3 10" id="KW-0489">Methyltransferase</keyword>
<dbReference type="EMBL" id="JAQQAF010000006">
    <property type="protein sequence ID" value="KAJ8478505.1"/>
    <property type="molecule type" value="Genomic_DNA"/>
</dbReference>
<evidence type="ECO:0000256" key="4">
    <source>
        <dbReference type="ARBA" id="ARBA00022679"/>
    </source>
</evidence>
<evidence type="ECO:0000256" key="3">
    <source>
        <dbReference type="ARBA" id="ARBA00022603"/>
    </source>
</evidence>
<dbReference type="Proteomes" id="UP001222027">
    <property type="component" value="Unassembled WGS sequence"/>
</dbReference>
<comment type="caution">
    <text evidence="13">The sequence shown here is derived from an EMBL/GenBank/DDBJ whole genome shotgun (WGS) entry which is preliminary data.</text>
</comment>
<comment type="subunit">
    <text evidence="10">Monomer.</text>
</comment>
<dbReference type="EC" id="2.1.1.228" evidence="10"/>
<dbReference type="GO" id="GO:0005634">
    <property type="term" value="C:nucleus"/>
    <property type="evidence" value="ECO:0007669"/>
    <property type="project" value="UniProtKB-SubCell"/>
</dbReference>
<gene>
    <name evidence="13" type="ORF">OPV22_022232</name>
</gene>
<dbReference type="FunFam" id="3.30.300.110:FF:000001">
    <property type="entry name" value="tRNA (guanine(37)-N1)-methyltransferase"/>
    <property type="match status" value="1"/>
</dbReference>
<dbReference type="Gene3D" id="3.40.50.150">
    <property type="entry name" value="Vaccinia Virus protein VP39"/>
    <property type="match status" value="1"/>
</dbReference>
<evidence type="ECO:0000256" key="2">
    <source>
        <dbReference type="ARBA" id="ARBA00022490"/>
    </source>
</evidence>
<evidence type="ECO:0000256" key="7">
    <source>
        <dbReference type="ARBA" id="ARBA00023128"/>
    </source>
</evidence>
<dbReference type="InterPro" id="IPR025792">
    <property type="entry name" value="tRNA_Gua_MeTrfase_euk"/>
</dbReference>
<reference evidence="13 14" key="1">
    <citation type="submission" date="2022-12" db="EMBL/GenBank/DDBJ databases">
        <title>Chromosome-scale assembly of the Ensete ventricosum genome.</title>
        <authorList>
            <person name="Dussert Y."/>
            <person name="Stocks J."/>
            <person name="Wendawek A."/>
            <person name="Woldeyes F."/>
            <person name="Nichols R.A."/>
            <person name="Borrell J.S."/>
        </authorList>
    </citation>
    <scope>NUCLEOTIDE SEQUENCE [LARGE SCALE GENOMIC DNA]</scope>
    <source>
        <strain evidence="14">cv. Maze</strain>
        <tissue evidence="13">Seeds</tissue>
    </source>
</reference>
<keyword evidence="7 10" id="KW-0496">Mitochondrion</keyword>
<dbReference type="Pfam" id="PF02475">
    <property type="entry name" value="TRM5-TYW2_MTfase"/>
    <property type="match status" value="1"/>
</dbReference>
<comment type="subcellular location">
    <subcellularLocation>
        <location evidence="10">Mitochondrion matrix</location>
    </subcellularLocation>
    <subcellularLocation>
        <location evidence="10">Nucleus</location>
    </subcellularLocation>
    <subcellularLocation>
        <location evidence="10">Cytoplasm</location>
    </subcellularLocation>
    <text evidence="10">Predominantly in the mitochondria and in the nucleus.</text>
</comment>
<organism evidence="13 14">
    <name type="scientific">Ensete ventricosum</name>
    <name type="common">Abyssinian banana</name>
    <name type="synonym">Musa ensete</name>
    <dbReference type="NCBI Taxonomy" id="4639"/>
    <lineage>
        <taxon>Eukaryota</taxon>
        <taxon>Viridiplantae</taxon>
        <taxon>Streptophyta</taxon>
        <taxon>Embryophyta</taxon>
        <taxon>Tracheophyta</taxon>
        <taxon>Spermatophyta</taxon>
        <taxon>Magnoliopsida</taxon>
        <taxon>Liliopsida</taxon>
        <taxon>Zingiberales</taxon>
        <taxon>Musaceae</taxon>
        <taxon>Ensete</taxon>
    </lineage>
</organism>
<dbReference type="FunFam" id="3.40.50.150:FF:000225">
    <property type="entry name" value="tRNA (guanine(37)-N1)-methyltransferase"/>
    <property type="match status" value="1"/>
</dbReference>
<name>A0AAV8PBW1_ENSVE</name>